<dbReference type="EMBL" id="HBUE01282319">
    <property type="protein sequence ID" value="CAG6569744.1"/>
    <property type="molecule type" value="Transcribed_RNA"/>
</dbReference>
<protein>
    <submittedName>
        <fullName evidence="2">(northern house mosquito) hypothetical protein</fullName>
    </submittedName>
</protein>
<evidence type="ECO:0000256" key="1">
    <source>
        <dbReference type="SAM" id="MobiDB-lite"/>
    </source>
</evidence>
<feature type="compositionally biased region" description="Low complexity" evidence="1">
    <location>
        <begin position="82"/>
        <end position="109"/>
    </location>
</feature>
<reference evidence="2" key="1">
    <citation type="submission" date="2021-05" db="EMBL/GenBank/DDBJ databases">
        <authorList>
            <person name="Alioto T."/>
            <person name="Alioto T."/>
            <person name="Gomez Garrido J."/>
        </authorList>
    </citation>
    <scope>NUCLEOTIDE SEQUENCE</scope>
</reference>
<feature type="region of interest" description="Disordered" evidence="1">
    <location>
        <begin position="69"/>
        <end position="110"/>
    </location>
</feature>
<sequence length="126" mass="13870">MTTRCWIWRLGRHRRLFRPFRADRVDPGPLWPTKRRPVRNSKTELSTNARPDRVDRWNDLPVVRVAYPSGVTASRSRSRTPSGVASAVSCAAPAAATNPSSGTTNSTASLCPCRSSKTRAFPSATC</sequence>
<accession>A0A8D8JAE5</accession>
<dbReference type="AlphaFoldDB" id="A0A8D8JAE5"/>
<organism evidence="2">
    <name type="scientific">Culex pipiens</name>
    <name type="common">House mosquito</name>
    <dbReference type="NCBI Taxonomy" id="7175"/>
    <lineage>
        <taxon>Eukaryota</taxon>
        <taxon>Metazoa</taxon>
        <taxon>Ecdysozoa</taxon>
        <taxon>Arthropoda</taxon>
        <taxon>Hexapoda</taxon>
        <taxon>Insecta</taxon>
        <taxon>Pterygota</taxon>
        <taxon>Neoptera</taxon>
        <taxon>Endopterygota</taxon>
        <taxon>Diptera</taxon>
        <taxon>Nematocera</taxon>
        <taxon>Culicoidea</taxon>
        <taxon>Culicidae</taxon>
        <taxon>Culicinae</taxon>
        <taxon>Culicini</taxon>
        <taxon>Culex</taxon>
        <taxon>Culex</taxon>
    </lineage>
</organism>
<evidence type="ECO:0000313" key="2">
    <source>
        <dbReference type="EMBL" id="CAG6569744.1"/>
    </source>
</evidence>
<name>A0A8D8JAE5_CULPI</name>
<dbReference type="EMBL" id="HBUE01176804">
    <property type="protein sequence ID" value="CAG6518212.1"/>
    <property type="molecule type" value="Transcribed_RNA"/>
</dbReference>
<feature type="compositionally biased region" description="Polar residues" evidence="1">
    <location>
        <begin position="71"/>
        <end position="81"/>
    </location>
</feature>
<feature type="region of interest" description="Disordered" evidence="1">
    <location>
        <begin position="26"/>
        <end position="52"/>
    </location>
</feature>
<proteinExistence type="predicted"/>